<dbReference type="EMBL" id="BAABME010001233">
    <property type="protein sequence ID" value="GAA0148406.1"/>
    <property type="molecule type" value="Genomic_DNA"/>
</dbReference>
<reference evidence="1 2" key="1">
    <citation type="submission" date="2024-01" db="EMBL/GenBank/DDBJ databases">
        <title>The complete chloroplast genome sequence of Lithospermum erythrorhizon: insights into the phylogenetic relationship among Boraginaceae species and the maternal lineages of purple gromwells.</title>
        <authorList>
            <person name="Okada T."/>
            <person name="Watanabe K."/>
        </authorList>
    </citation>
    <scope>NUCLEOTIDE SEQUENCE [LARGE SCALE GENOMIC DNA]</scope>
</reference>
<accession>A0AAV3PBT1</accession>
<protein>
    <submittedName>
        <fullName evidence="1">Uncharacterized protein</fullName>
    </submittedName>
</protein>
<organism evidence="1 2">
    <name type="scientific">Lithospermum erythrorhizon</name>
    <name type="common">Purple gromwell</name>
    <name type="synonym">Lithospermum officinale var. erythrorhizon</name>
    <dbReference type="NCBI Taxonomy" id="34254"/>
    <lineage>
        <taxon>Eukaryota</taxon>
        <taxon>Viridiplantae</taxon>
        <taxon>Streptophyta</taxon>
        <taxon>Embryophyta</taxon>
        <taxon>Tracheophyta</taxon>
        <taxon>Spermatophyta</taxon>
        <taxon>Magnoliopsida</taxon>
        <taxon>eudicotyledons</taxon>
        <taxon>Gunneridae</taxon>
        <taxon>Pentapetalae</taxon>
        <taxon>asterids</taxon>
        <taxon>lamiids</taxon>
        <taxon>Boraginales</taxon>
        <taxon>Boraginaceae</taxon>
        <taxon>Boraginoideae</taxon>
        <taxon>Lithospermeae</taxon>
        <taxon>Lithospermum</taxon>
    </lineage>
</organism>
<dbReference type="PANTHER" id="PTHR48475">
    <property type="entry name" value="RIBONUCLEASE H"/>
    <property type="match status" value="1"/>
</dbReference>
<keyword evidence="2" id="KW-1185">Reference proteome</keyword>
<dbReference type="AlphaFoldDB" id="A0AAV3PBT1"/>
<comment type="caution">
    <text evidence="1">The sequence shown here is derived from an EMBL/GenBank/DDBJ whole genome shotgun (WGS) entry which is preliminary data.</text>
</comment>
<gene>
    <name evidence="1" type="ORF">LIER_07859</name>
</gene>
<evidence type="ECO:0000313" key="2">
    <source>
        <dbReference type="Proteomes" id="UP001454036"/>
    </source>
</evidence>
<dbReference type="Proteomes" id="UP001454036">
    <property type="component" value="Unassembled WGS sequence"/>
</dbReference>
<evidence type="ECO:0000313" key="1">
    <source>
        <dbReference type="EMBL" id="GAA0148406.1"/>
    </source>
</evidence>
<name>A0AAV3PBT1_LITER</name>
<proteinExistence type="predicted"/>
<dbReference type="PANTHER" id="PTHR48475:SF2">
    <property type="entry name" value="RIBONUCLEASE H"/>
    <property type="match status" value="1"/>
</dbReference>
<sequence>MITCVRGTVTAVPATSGNHVTQKLQRDLEDMKEMLKALMPTTASRRECKIKMSFTDRLDAALSGKLISFSEKELEGIELPHDDPVVVTDKPLKRVMTSTALSGKLTTWAVKLSEFEISYLPRTYIKDQVLADFVVECTAKSRPNIQGPRGIEADRVSRLATTYDSYLPKGIYVEICDTLAYEDNSVYKLTNSEKEDWKTPIEQYLKNDLLPAEKCEAKKIQSRSFRFQIYQEELYRKSWDGPLLLCVSSKDTPKILAELHEDGEAPFSLVYGAETVLPAEVGLLTYMQYGFDEEQNDQRLMELLNFIDEAREKALYKMLNYNQLLTRTYNRRLCKYYV</sequence>